<name>A0A0R3UCX8_MESCO</name>
<dbReference type="InterPro" id="IPR034733">
    <property type="entry name" value="AcCoA_carboxyl_beta"/>
</dbReference>
<evidence type="ECO:0000313" key="3">
    <source>
        <dbReference type="Proteomes" id="UP000267029"/>
    </source>
</evidence>
<gene>
    <name evidence="2" type="ORF">MCOS_LOCUS4777</name>
</gene>
<keyword evidence="3" id="KW-1185">Reference proteome</keyword>
<dbReference type="GO" id="GO:0003989">
    <property type="term" value="F:acetyl-CoA carboxylase activity"/>
    <property type="evidence" value="ECO:0007669"/>
    <property type="project" value="InterPro"/>
</dbReference>
<dbReference type="Gene3D" id="3.90.226.10">
    <property type="entry name" value="2-enoyl-CoA Hydratase, Chain A, domain 1"/>
    <property type="match status" value="1"/>
</dbReference>
<dbReference type="Proteomes" id="UP000267029">
    <property type="component" value="Unassembled WGS sequence"/>
</dbReference>
<sequence>MLKRVCSRLSRMVLNLGYNYVYDYPVVLGQVLDGIWNVFSGDPSSEAATEEPRAELSRHILQCKELRLNNDGDLVHVERTPSLYEIGVVVWYIVMSTPEYPEGRPIILIANDDTLKEGSFGPRESLVFCRASELARRLRIPRIFISSTAGALFGLAEEVKSVFRVAWVDEN</sequence>
<protein>
    <recommendedName>
        <fullName evidence="1">Acetyl-coenzyme A carboxylase carboxyl transferase subunit beta domain-containing protein</fullName>
    </recommendedName>
</protein>
<dbReference type="SUPFAM" id="SSF52096">
    <property type="entry name" value="ClpP/crotonase"/>
    <property type="match status" value="1"/>
</dbReference>
<proteinExistence type="predicted"/>
<dbReference type="STRING" id="53468.A0A0R3UCX8"/>
<dbReference type="PANTHER" id="PTHR45728">
    <property type="entry name" value="ACETYL-COA CARBOXYLASE, ISOFORM A"/>
    <property type="match status" value="1"/>
</dbReference>
<evidence type="ECO:0000313" key="2">
    <source>
        <dbReference type="EMBL" id="VDD78774.1"/>
    </source>
</evidence>
<reference evidence="2 3" key="1">
    <citation type="submission" date="2018-10" db="EMBL/GenBank/DDBJ databases">
        <authorList>
            <consortium name="Pathogen Informatics"/>
        </authorList>
    </citation>
    <scope>NUCLEOTIDE SEQUENCE [LARGE SCALE GENOMIC DNA]</scope>
</reference>
<dbReference type="Pfam" id="PF01039">
    <property type="entry name" value="Carboxyl_trans"/>
    <property type="match status" value="1"/>
</dbReference>
<feature type="non-terminal residue" evidence="2">
    <location>
        <position position="171"/>
    </location>
</feature>
<dbReference type="GO" id="GO:0005739">
    <property type="term" value="C:mitochondrion"/>
    <property type="evidence" value="ECO:0007669"/>
    <property type="project" value="TreeGrafter"/>
</dbReference>
<dbReference type="EMBL" id="UXSR01002278">
    <property type="protein sequence ID" value="VDD78774.1"/>
    <property type="molecule type" value="Genomic_DNA"/>
</dbReference>
<feature type="domain" description="Acetyl-coenzyme A carboxylase carboxyl transferase subunit beta" evidence="1">
    <location>
        <begin position="98"/>
        <end position="170"/>
    </location>
</feature>
<dbReference type="AlphaFoldDB" id="A0A0R3UCX8"/>
<organism evidence="2 3">
    <name type="scientific">Mesocestoides corti</name>
    <name type="common">Flatworm</name>
    <dbReference type="NCBI Taxonomy" id="53468"/>
    <lineage>
        <taxon>Eukaryota</taxon>
        <taxon>Metazoa</taxon>
        <taxon>Spiralia</taxon>
        <taxon>Lophotrochozoa</taxon>
        <taxon>Platyhelminthes</taxon>
        <taxon>Cestoda</taxon>
        <taxon>Eucestoda</taxon>
        <taxon>Cyclophyllidea</taxon>
        <taxon>Mesocestoididae</taxon>
        <taxon>Mesocestoides</taxon>
    </lineage>
</organism>
<dbReference type="InterPro" id="IPR029045">
    <property type="entry name" value="ClpP/crotonase-like_dom_sf"/>
</dbReference>
<accession>A0A0R3UCX8</accession>
<dbReference type="OrthoDB" id="14612at2759"/>
<dbReference type="InterPro" id="IPR049076">
    <property type="entry name" value="ACCA"/>
</dbReference>
<evidence type="ECO:0000259" key="1">
    <source>
        <dbReference type="Pfam" id="PF01039"/>
    </source>
</evidence>
<dbReference type="PANTHER" id="PTHR45728:SF3">
    <property type="entry name" value="ACETYL-COA CARBOXYLASE"/>
    <property type="match status" value="1"/>
</dbReference>
<dbReference type="GO" id="GO:0006633">
    <property type="term" value="P:fatty acid biosynthetic process"/>
    <property type="evidence" value="ECO:0007669"/>
    <property type="project" value="TreeGrafter"/>
</dbReference>